<evidence type="ECO:0000313" key="2">
    <source>
        <dbReference type="EMBL" id="KAJ9158988.1"/>
    </source>
</evidence>
<sequence length="385" mass="42363">MWCYLSTDQPLNLASIKPDGSIDKTAGKSVGCVKVKLKTSKLLELQSDTDKGSPQLALEKQGGVSDKIEDTGNSLSEIKTGVPGNVSTKPGSIKIKSSKVLGGLSVQKSGSTVMVHDESLQQKEPETPHQESQYNKQELDSALLVIKKVMKMDAAEPFNVPVNPEALGIPVLKALKGRTLEHQVKDMRCRRECEENARLAKGQIGGADNKLAQELKQEKVQEVKEKHEEDDNDEEEEKENEMEIQKKGKVETSEQSVFADRSGEKPNQQSQPVLAENAGAVGQMHIEKGHAIGHHEEETQKVQQNKNKLQESQERQQKAIMFEKFHSENPLLLSLCRTLFSDNHKSVCSGPHSLVQHEGSGHSLVQHVGSGHTSSIHAAIETLMK</sequence>
<feature type="compositionally biased region" description="Basic and acidic residues" evidence="1">
    <location>
        <begin position="241"/>
        <end position="252"/>
    </location>
</feature>
<reference evidence="2" key="1">
    <citation type="journal article" date="2023" name="Plant Biotechnol. J.">
        <title>Chromosome-level wild Hevea brasiliensis genome provides new tools for genomic-assisted breeding and valuable loci to elevate rubber yield.</title>
        <authorList>
            <person name="Cheng H."/>
            <person name="Song X."/>
            <person name="Hu Y."/>
            <person name="Wu T."/>
            <person name="Yang Q."/>
            <person name="An Z."/>
            <person name="Feng S."/>
            <person name="Deng Z."/>
            <person name="Wu W."/>
            <person name="Zeng X."/>
            <person name="Tu M."/>
            <person name="Wang X."/>
            <person name="Huang H."/>
        </authorList>
    </citation>
    <scope>NUCLEOTIDE SEQUENCE</scope>
    <source>
        <strain evidence="2">MT/VB/25A 57/8</strain>
    </source>
</reference>
<proteinExistence type="predicted"/>
<dbReference type="PANTHER" id="PTHR47809:SF2">
    <property type="entry name" value="DNA-BINDING BROMODOMAIN-CONTAINING PROTEIN"/>
    <property type="match status" value="1"/>
</dbReference>
<feature type="compositionally biased region" description="Basic and acidic residues" evidence="1">
    <location>
        <begin position="115"/>
        <end position="129"/>
    </location>
</feature>
<dbReference type="PANTHER" id="PTHR47809">
    <property type="entry name" value="DNA-BINDING BROMODOMAIN-CONTAINING PROTEIN"/>
    <property type="match status" value="1"/>
</dbReference>
<comment type="caution">
    <text evidence="2">The sequence shown here is derived from an EMBL/GenBank/DDBJ whole genome shotgun (WGS) entry which is preliminary data.</text>
</comment>
<keyword evidence="3" id="KW-1185">Reference proteome</keyword>
<accession>A0ABQ9L5F3</accession>
<gene>
    <name evidence="2" type="ORF">P3X46_024524</name>
</gene>
<organism evidence="2 3">
    <name type="scientific">Hevea brasiliensis</name>
    <name type="common">Para rubber tree</name>
    <name type="synonym">Siphonia brasiliensis</name>
    <dbReference type="NCBI Taxonomy" id="3981"/>
    <lineage>
        <taxon>Eukaryota</taxon>
        <taxon>Viridiplantae</taxon>
        <taxon>Streptophyta</taxon>
        <taxon>Embryophyta</taxon>
        <taxon>Tracheophyta</taxon>
        <taxon>Spermatophyta</taxon>
        <taxon>Magnoliopsida</taxon>
        <taxon>eudicotyledons</taxon>
        <taxon>Gunneridae</taxon>
        <taxon>Pentapetalae</taxon>
        <taxon>rosids</taxon>
        <taxon>fabids</taxon>
        <taxon>Malpighiales</taxon>
        <taxon>Euphorbiaceae</taxon>
        <taxon>Crotonoideae</taxon>
        <taxon>Micrandreae</taxon>
        <taxon>Hevea</taxon>
    </lineage>
</organism>
<feature type="compositionally biased region" description="Acidic residues" evidence="1">
    <location>
        <begin position="230"/>
        <end position="240"/>
    </location>
</feature>
<feature type="region of interest" description="Disordered" evidence="1">
    <location>
        <begin position="111"/>
        <end position="135"/>
    </location>
</feature>
<evidence type="ECO:0000256" key="1">
    <source>
        <dbReference type="SAM" id="MobiDB-lite"/>
    </source>
</evidence>
<dbReference type="EMBL" id="JARPOI010000014">
    <property type="protein sequence ID" value="KAJ9158988.1"/>
    <property type="molecule type" value="Genomic_DNA"/>
</dbReference>
<feature type="compositionally biased region" description="Basic and acidic residues" evidence="1">
    <location>
        <begin position="220"/>
        <end position="229"/>
    </location>
</feature>
<feature type="region of interest" description="Disordered" evidence="1">
    <location>
        <begin position="220"/>
        <end position="271"/>
    </location>
</feature>
<evidence type="ECO:0000313" key="3">
    <source>
        <dbReference type="Proteomes" id="UP001174677"/>
    </source>
</evidence>
<feature type="region of interest" description="Disordered" evidence="1">
    <location>
        <begin position="49"/>
        <end position="70"/>
    </location>
</feature>
<name>A0ABQ9L5F3_HEVBR</name>
<dbReference type="Proteomes" id="UP001174677">
    <property type="component" value="Chromosome 14"/>
</dbReference>
<protein>
    <submittedName>
        <fullName evidence="2">Uncharacterized protein</fullName>
    </submittedName>
</protein>